<dbReference type="InterPro" id="IPR019826">
    <property type="entry name" value="Carboxylesterase_B_AS"/>
</dbReference>
<organism evidence="8 9">
    <name type="scientific">Folsomia candida</name>
    <name type="common">Springtail</name>
    <dbReference type="NCBI Taxonomy" id="158441"/>
    <lineage>
        <taxon>Eukaryota</taxon>
        <taxon>Metazoa</taxon>
        <taxon>Ecdysozoa</taxon>
        <taxon>Arthropoda</taxon>
        <taxon>Hexapoda</taxon>
        <taxon>Collembola</taxon>
        <taxon>Entomobryomorpha</taxon>
        <taxon>Isotomoidea</taxon>
        <taxon>Isotomidae</taxon>
        <taxon>Proisotominae</taxon>
        <taxon>Folsomia</taxon>
    </lineage>
</organism>
<dbReference type="EC" id="3.1.1.-" evidence="5"/>
<accession>A0A226E3C1</accession>
<name>A0A226E3C1_FOLCA</name>
<protein>
    <recommendedName>
        <fullName evidence="5">Carboxylic ester hydrolase</fullName>
        <ecNumber evidence="5">3.1.1.-</ecNumber>
    </recommendedName>
</protein>
<keyword evidence="6" id="KW-0472">Membrane</keyword>
<evidence type="ECO:0000256" key="1">
    <source>
        <dbReference type="ARBA" id="ARBA00005964"/>
    </source>
</evidence>
<evidence type="ECO:0000259" key="7">
    <source>
        <dbReference type="Pfam" id="PF00135"/>
    </source>
</evidence>
<dbReference type="Proteomes" id="UP000198287">
    <property type="component" value="Unassembled WGS sequence"/>
</dbReference>
<evidence type="ECO:0000256" key="4">
    <source>
        <dbReference type="ARBA" id="ARBA00023180"/>
    </source>
</evidence>
<dbReference type="SUPFAM" id="SSF53474">
    <property type="entry name" value="alpha/beta-Hydrolases"/>
    <property type="match status" value="1"/>
</dbReference>
<evidence type="ECO:0000256" key="6">
    <source>
        <dbReference type="SAM" id="Phobius"/>
    </source>
</evidence>
<reference evidence="8 9" key="1">
    <citation type="submission" date="2015-12" db="EMBL/GenBank/DDBJ databases">
        <title>The genome of Folsomia candida.</title>
        <authorList>
            <person name="Faddeeva A."/>
            <person name="Derks M.F."/>
            <person name="Anvar Y."/>
            <person name="Smit S."/>
            <person name="Van Straalen N."/>
            <person name="Roelofs D."/>
        </authorList>
    </citation>
    <scope>NUCLEOTIDE SEQUENCE [LARGE SCALE GENOMIC DNA]</scope>
    <source>
        <strain evidence="8 9">VU population</strain>
        <tissue evidence="8">Whole body</tissue>
    </source>
</reference>
<dbReference type="GO" id="GO:0052689">
    <property type="term" value="F:carboxylic ester hydrolase activity"/>
    <property type="evidence" value="ECO:0007669"/>
    <property type="project" value="UniProtKB-KW"/>
</dbReference>
<gene>
    <name evidence="8" type="ORF">Fcan01_13420</name>
</gene>
<comment type="caution">
    <text evidence="8">The sequence shown here is derived from an EMBL/GenBank/DDBJ whole genome shotgun (WGS) entry which is preliminary data.</text>
</comment>
<dbReference type="PANTHER" id="PTHR43142:SF1">
    <property type="entry name" value="CARBOXYLIC ESTER HYDROLASE"/>
    <property type="match status" value="1"/>
</dbReference>
<dbReference type="EMBL" id="LNIX01000007">
    <property type="protein sequence ID" value="OXA51411.1"/>
    <property type="molecule type" value="Genomic_DNA"/>
</dbReference>
<dbReference type="OMA" id="RPDYFMD"/>
<dbReference type="PANTHER" id="PTHR43142">
    <property type="entry name" value="CARBOXYLIC ESTER HYDROLASE"/>
    <property type="match status" value="1"/>
</dbReference>
<evidence type="ECO:0000313" key="9">
    <source>
        <dbReference type="Proteomes" id="UP000198287"/>
    </source>
</evidence>
<dbReference type="OrthoDB" id="6846267at2759"/>
<dbReference type="Pfam" id="PF00135">
    <property type="entry name" value="COesterase"/>
    <property type="match status" value="1"/>
</dbReference>
<evidence type="ECO:0000313" key="8">
    <source>
        <dbReference type="EMBL" id="OXA51411.1"/>
    </source>
</evidence>
<keyword evidence="3 5" id="KW-0378">Hydrolase</keyword>
<feature type="transmembrane region" description="Helical" evidence="6">
    <location>
        <begin position="5"/>
        <end position="24"/>
    </location>
</feature>
<keyword evidence="9" id="KW-1185">Reference proteome</keyword>
<proteinExistence type="inferred from homology"/>
<dbReference type="Gene3D" id="3.40.50.1820">
    <property type="entry name" value="alpha/beta hydrolase"/>
    <property type="match status" value="1"/>
</dbReference>
<dbReference type="InterPro" id="IPR002018">
    <property type="entry name" value="CarbesteraseB"/>
</dbReference>
<sequence length="596" mass="66597">MAYKLVLSIVVGIAAYLVGTYYLFPSPVKSPVVEIVTGKLQGRISQSRDGRNYLEYLGIPYSKPPLLELRYEPPEPLVQKWEGVRDATKLGAECIQVDTLMNQVVGKEDCLFLNIHTPKLDGSKPVIVWLHGGGFAFGTGNIYRPDYFMDENVVLVTVNYRLSSFGFLNTGDGVVRGNAGLKDQNMALRWVRDNIQKFGGNPKDVTLFGESAGGASTHFQMLSPMSKGLFHKAISQSGLASMAWAVYPNPAKQAKRFAAQANCPTEDTREMVKCLKSRDALELVSIHKECIDKLHPTIAMFFPTVEEEIGDGKSFLTEDPTKIIESGQFNQIPFMTGVNSAEGLLLSSVIVANKTFARQLANNWAESLRNLLVIRDDVDPAIFEQIKGFYLKGGDGLDPENAWNQIENLTNLFSDGIFKHGFHKGATSHTKALTSKSPPLFLYYYTYQGEFGLDQILLAIKGELFHPLVEIIWSRIANWVKVTFMGAEIPRYGACHGDELAMQFYVPLLASVPKGSRDYEFSKKIINLIMQFVKLDAKQTEPKLEFMGQAWVPQVSDKPLRLMQLDLKPKMITEPSKQSLAFWDSLNIRKNIKVGL</sequence>
<evidence type="ECO:0000256" key="2">
    <source>
        <dbReference type="ARBA" id="ARBA00022487"/>
    </source>
</evidence>
<keyword evidence="6" id="KW-1133">Transmembrane helix</keyword>
<dbReference type="InterPro" id="IPR029058">
    <property type="entry name" value="AB_hydrolase_fold"/>
</dbReference>
<keyword evidence="6" id="KW-0812">Transmembrane</keyword>
<evidence type="ECO:0000256" key="3">
    <source>
        <dbReference type="ARBA" id="ARBA00022801"/>
    </source>
</evidence>
<keyword evidence="2" id="KW-0719">Serine esterase</keyword>
<keyword evidence="4" id="KW-0325">Glycoprotein</keyword>
<dbReference type="PROSITE" id="PS00122">
    <property type="entry name" value="CARBOXYLESTERASE_B_1"/>
    <property type="match status" value="1"/>
</dbReference>
<feature type="domain" description="Carboxylesterase type B" evidence="7">
    <location>
        <begin position="30"/>
        <end position="583"/>
    </location>
</feature>
<dbReference type="AlphaFoldDB" id="A0A226E3C1"/>
<evidence type="ECO:0000256" key="5">
    <source>
        <dbReference type="RuleBase" id="RU361235"/>
    </source>
</evidence>
<comment type="similarity">
    <text evidence="1 5">Belongs to the type-B carboxylesterase/lipase family.</text>
</comment>